<dbReference type="InterPro" id="IPR001193">
    <property type="entry name" value="MBTPS2"/>
</dbReference>
<dbReference type="AlphaFoldDB" id="A0A7S1T5Z1"/>
<dbReference type="PANTHER" id="PTHR13325:SF3">
    <property type="entry name" value="MEMBRANE-BOUND TRANSCRIPTION FACTOR SITE-2 PROTEASE"/>
    <property type="match status" value="1"/>
</dbReference>
<sequence length="595" mass="65822">MGLLFHSVGGWVVLFVVVKIWERQSSGRVSRWLRSRNFSFYLGYVSWTTTRWNDWFARIGQQHRRWLNVWFSVGVGVGFLGLLASVVLLLGNLGLILGFLLEEVTGSRRNSIAWGRDAVDATMFMSGESQPARISAAVGHGRALLSQRMDVQSQNTSMMPVQNRHPIEDQAEDPRWQSFSTSGEHSILEQIMVAESMARHAAVAYEEAVRGRTGLITPLLPGVNLPKNQIWYILIALFASTIFHELGHALAAGAENLRVSGVAGFIALIFPGAFVQMVGIRELPTWRQLKVVCAGAWHNIIIAMACIASIASLPYLLLPVFSQNSELMIVGIPQGSSLLHHANSGDILLSVGSEPVQSRSSFFRALGKSKILNSSVGFCMDDHFLARRAMPAGDCCSSTADDDLDIYCFEKRDSLLQVCVRASDATDLPICRSQDGCPSRDPSNTSSCFSVRIPNDQRLIDLHVKDATTEIVRSIFYQGDPLILSRSVVVSDFAPRFRVLAKNWPACYRTFVSMDFPKKIDRLLRYLFSISAALAILNMAPVFFLDGEASAVLFLQAFRPSLEPERLAHIRRVILSHGTGLLAANIILSLILVEV</sequence>
<dbReference type="PANTHER" id="PTHR13325">
    <property type="entry name" value="PROTEASE M50 MEMBRANE-BOUND TRANSCRIPTION FACTOR SITE 2 PROTEASE"/>
    <property type="match status" value="1"/>
</dbReference>
<evidence type="ECO:0000256" key="6">
    <source>
        <dbReference type="SAM" id="Phobius"/>
    </source>
</evidence>
<feature type="transmembrane region" description="Helical" evidence="6">
    <location>
        <begin position="523"/>
        <end position="545"/>
    </location>
</feature>
<reference evidence="8" key="1">
    <citation type="submission" date="2021-01" db="EMBL/GenBank/DDBJ databases">
        <authorList>
            <person name="Corre E."/>
            <person name="Pelletier E."/>
            <person name="Niang G."/>
            <person name="Scheremetjew M."/>
            <person name="Finn R."/>
            <person name="Kale V."/>
            <person name="Holt S."/>
            <person name="Cochrane G."/>
            <person name="Meng A."/>
            <person name="Brown T."/>
            <person name="Cohen L."/>
        </authorList>
    </citation>
    <scope>NUCLEOTIDE SEQUENCE</scope>
    <source>
        <strain evidence="8">SAG 36.94</strain>
    </source>
</reference>
<dbReference type="GO" id="GO:0005737">
    <property type="term" value="C:cytoplasm"/>
    <property type="evidence" value="ECO:0007669"/>
    <property type="project" value="TreeGrafter"/>
</dbReference>
<feature type="transmembrane region" description="Helical" evidence="6">
    <location>
        <begin position="6"/>
        <end position="22"/>
    </location>
</feature>
<dbReference type="GO" id="GO:0004222">
    <property type="term" value="F:metalloendopeptidase activity"/>
    <property type="evidence" value="ECO:0007669"/>
    <property type="project" value="InterPro"/>
</dbReference>
<protein>
    <recommendedName>
        <fullName evidence="5">Endopeptidase S2P</fullName>
    </recommendedName>
</protein>
<accession>A0A7S1T5Z1</accession>
<name>A0A7S1T5Z1_9RHOD</name>
<feature type="transmembrane region" description="Helical" evidence="6">
    <location>
        <begin position="574"/>
        <end position="593"/>
    </location>
</feature>
<keyword evidence="3 6" id="KW-1133">Transmembrane helix</keyword>
<evidence type="ECO:0000259" key="7">
    <source>
        <dbReference type="Pfam" id="PF02163"/>
    </source>
</evidence>
<dbReference type="InterPro" id="IPR008915">
    <property type="entry name" value="Peptidase_M50"/>
</dbReference>
<dbReference type="GO" id="GO:1905897">
    <property type="term" value="P:regulation of response to endoplasmic reticulum stress"/>
    <property type="evidence" value="ECO:0007669"/>
    <property type="project" value="TreeGrafter"/>
</dbReference>
<dbReference type="GO" id="GO:0016020">
    <property type="term" value="C:membrane"/>
    <property type="evidence" value="ECO:0007669"/>
    <property type="project" value="InterPro"/>
</dbReference>
<feature type="transmembrane region" description="Helical" evidence="6">
    <location>
        <begin position="68"/>
        <end position="101"/>
    </location>
</feature>
<dbReference type="Pfam" id="PF02163">
    <property type="entry name" value="Peptidase_M50"/>
    <property type="match status" value="1"/>
</dbReference>
<keyword evidence="2 6" id="KW-0812">Transmembrane</keyword>
<feature type="transmembrane region" description="Helical" evidence="6">
    <location>
        <begin position="300"/>
        <end position="318"/>
    </location>
</feature>
<keyword evidence="4 6" id="KW-0472">Membrane</keyword>
<evidence type="ECO:0000256" key="2">
    <source>
        <dbReference type="ARBA" id="ARBA00022692"/>
    </source>
</evidence>
<organism evidence="8">
    <name type="scientific">Compsopogon caeruleus</name>
    <dbReference type="NCBI Taxonomy" id="31354"/>
    <lineage>
        <taxon>Eukaryota</taxon>
        <taxon>Rhodophyta</taxon>
        <taxon>Compsopogonophyceae</taxon>
        <taxon>Compsopogonales</taxon>
        <taxon>Compsopogonaceae</taxon>
        <taxon>Compsopogon</taxon>
    </lineage>
</organism>
<evidence type="ECO:0000256" key="4">
    <source>
        <dbReference type="ARBA" id="ARBA00023136"/>
    </source>
</evidence>
<dbReference type="GO" id="GO:0031293">
    <property type="term" value="P:membrane protein intracellular domain proteolysis"/>
    <property type="evidence" value="ECO:0007669"/>
    <property type="project" value="TreeGrafter"/>
</dbReference>
<evidence type="ECO:0000256" key="3">
    <source>
        <dbReference type="ARBA" id="ARBA00022989"/>
    </source>
</evidence>
<evidence type="ECO:0000256" key="5">
    <source>
        <dbReference type="ARBA" id="ARBA00032658"/>
    </source>
</evidence>
<feature type="transmembrane region" description="Helical" evidence="6">
    <location>
        <begin position="229"/>
        <end position="247"/>
    </location>
</feature>
<dbReference type="PRINTS" id="PR01000">
    <property type="entry name" value="SREBPS2PTASE"/>
</dbReference>
<proteinExistence type="predicted"/>
<feature type="transmembrane region" description="Helical" evidence="6">
    <location>
        <begin position="259"/>
        <end position="280"/>
    </location>
</feature>
<feature type="domain" description="Peptidase M50" evidence="7">
    <location>
        <begin position="232"/>
        <end position="569"/>
    </location>
</feature>
<dbReference type="GO" id="GO:0012505">
    <property type="term" value="C:endomembrane system"/>
    <property type="evidence" value="ECO:0007669"/>
    <property type="project" value="UniProtKB-SubCell"/>
</dbReference>
<evidence type="ECO:0000313" key="8">
    <source>
        <dbReference type="EMBL" id="CAD9221991.1"/>
    </source>
</evidence>
<dbReference type="EMBL" id="HBGH01000886">
    <property type="protein sequence ID" value="CAD9221991.1"/>
    <property type="molecule type" value="Transcribed_RNA"/>
</dbReference>
<evidence type="ECO:0000256" key="1">
    <source>
        <dbReference type="ARBA" id="ARBA00004127"/>
    </source>
</evidence>
<gene>
    <name evidence="8" type="ORF">CCAE0312_LOCUS443</name>
</gene>
<comment type="subcellular location">
    <subcellularLocation>
        <location evidence="1">Endomembrane system</location>
        <topology evidence="1">Multi-pass membrane protein</topology>
    </subcellularLocation>
</comment>